<evidence type="ECO:0000313" key="3">
    <source>
        <dbReference type="Proteomes" id="UP000228948"/>
    </source>
</evidence>
<keyword evidence="3" id="KW-1185">Reference proteome</keyword>
<organism evidence="2 3">
    <name type="scientific">Roseinatronobacter bogoriensis subsp. barguzinensis</name>
    <dbReference type="NCBI Taxonomy" id="441209"/>
    <lineage>
        <taxon>Bacteria</taxon>
        <taxon>Pseudomonadati</taxon>
        <taxon>Pseudomonadota</taxon>
        <taxon>Alphaproteobacteria</taxon>
        <taxon>Rhodobacterales</taxon>
        <taxon>Paracoccaceae</taxon>
        <taxon>Roseinatronobacter</taxon>
    </lineage>
</organism>
<proteinExistence type="predicted"/>
<protein>
    <submittedName>
        <fullName evidence="2">Uncharacterized protein</fullName>
    </submittedName>
</protein>
<gene>
    <name evidence="2" type="ORF">BG454_14770</name>
</gene>
<dbReference type="STRING" id="441209.GCA_001870665_02737"/>
<dbReference type="Proteomes" id="UP000228948">
    <property type="component" value="Chromosome"/>
</dbReference>
<sequence>MKLFLASFTALFITLAVTLFVINVGAPWIWGAEEFSAFGTLLGGVAGPLALVFAVLQLTENKRSEIEGRAEERKARELGNIQAAIDLTTKRIDAILSKEDVNISTSQNKIILVSLEHLLGLTATSLPNNPVPSFSEMEKVAQDETPQDIAVFRSHLFERCAKLAILFNRLRHLCIVHDCGTISNIKCMTYSAEYDWPMKSLNLKGYQAQVWPRSVVEIQQVAESEAKNTS</sequence>
<accession>A0A2K8KBV3</accession>
<dbReference type="KEGG" id="rbg:BG454_14770"/>
<keyword evidence="1" id="KW-0472">Membrane</keyword>
<reference evidence="2 3" key="1">
    <citation type="submission" date="2017-11" db="EMBL/GenBank/DDBJ databases">
        <title>Revised Sequence and Annotation of the Rhodobaca barguzinensis strain alga05 Genome.</title>
        <authorList>
            <person name="Kopejtka K."/>
            <person name="Tomasch J.M."/>
            <person name="Bunk B."/>
            <person name="Koblizek M."/>
        </authorList>
    </citation>
    <scope>NUCLEOTIDE SEQUENCE [LARGE SCALE GENOMIC DNA]</scope>
    <source>
        <strain evidence="3">alga05</strain>
    </source>
</reference>
<keyword evidence="1" id="KW-1133">Transmembrane helix</keyword>
<dbReference type="RefSeq" id="WP_100319184.1">
    <property type="nucleotide sequence ID" value="NZ_CP024899.1"/>
</dbReference>
<evidence type="ECO:0000256" key="1">
    <source>
        <dbReference type="SAM" id="Phobius"/>
    </source>
</evidence>
<dbReference type="AlphaFoldDB" id="A0A2K8KBV3"/>
<name>A0A2K8KBV3_9RHOB</name>
<dbReference type="EMBL" id="CP024899">
    <property type="protein sequence ID" value="ATX66929.1"/>
    <property type="molecule type" value="Genomic_DNA"/>
</dbReference>
<evidence type="ECO:0000313" key="2">
    <source>
        <dbReference type="EMBL" id="ATX66929.1"/>
    </source>
</evidence>
<feature type="transmembrane region" description="Helical" evidence="1">
    <location>
        <begin position="35"/>
        <end position="56"/>
    </location>
</feature>
<keyword evidence="1" id="KW-0812">Transmembrane</keyword>